<dbReference type="InterPro" id="IPR011011">
    <property type="entry name" value="Znf_FYVE_PHD"/>
</dbReference>
<dbReference type="InterPro" id="IPR019787">
    <property type="entry name" value="Znf_PHD-finger"/>
</dbReference>
<dbReference type="SMART" id="SM00249">
    <property type="entry name" value="PHD"/>
    <property type="match status" value="1"/>
</dbReference>
<sequence>MEARTPVLLNGSRDEDVTMRDSPAGAAVESRPLADPIPENGVASGSTPRPSYTPQFSSASWILSRIKCDQQAATSSFPAVSETATQAEDGGKDGSNEQHGSGVHDTLPMPLSPAHQPFASVADMIAAGSQLIGLKRKRDAGDEGNERDDFTQNTISLPIPAPRPAVMPSATETPSSALSGSDAICFKCGEGSLGPHSPLIPCGSCSKPWHQGCASLTMKEEDLQQASRFTCPSCLRMGDKERIHRAGHRHQNETERRRAKNLAALPEGVVPAKPELVGFRSGQASDAALTEYFYGKKKTDLLNILSFCDQLKPQLLVDIMVSVAKKHPELPMFDSPSWNAKAMGAVTVRTKHSHQSRSTTRLRHGHTVLESRIKHKHKVLKKTIKAAPISQEEESPPVDDQDALPPLWPKAGEGLYAKLCPEDEDRAFLLDENDEEAFSHFGVDKFGKQISIPVSA</sequence>
<feature type="domain" description="PHD-type" evidence="6">
    <location>
        <begin position="182"/>
        <end position="237"/>
    </location>
</feature>
<evidence type="ECO:0000313" key="8">
    <source>
        <dbReference type="Proteomes" id="UP000241546"/>
    </source>
</evidence>
<dbReference type="OrthoDB" id="5863171at2759"/>
<dbReference type="PROSITE" id="PS01359">
    <property type="entry name" value="ZF_PHD_1"/>
    <property type="match status" value="1"/>
</dbReference>
<keyword evidence="8" id="KW-1185">Reference proteome</keyword>
<evidence type="ECO:0000313" key="7">
    <source>
        <dbReference type="EMBL" id="PTB67005.1"/>
    </source>
</evidence>
<feature type="region of interest" description="Disordered" evidence="5">
    <location>
        <begin position="77"/>
        <end position="114"/>
    </location>
</feature>
<evidence type="ECO:0000256" key="3">
    <source>
        <dbReference type="ARBA" id="ARBA00022833"/>
    </source>
</evidence>
<keyword evidence="2 4" id="KW-0863">Zinc-finger</keyword>
<feature type="compositionally biased region" description="Polar residues" evidence="5">
    <location>
        <begin position="77"/>
        <end position="86"/>
    </location>
</feature>
<evidence type="ECO:0000256" key="5">
    <source>
        <dbReference type="SAM" id="MobiDB-lite"/>
    </source>
</evidence>
<dbReference type="InterPro" id="IPR013083">
    <property type="entry name" value="Znf_RING/FYVE/PHD"/>
</dbReference>
<dbReference type="GO" id="GO:0008270">
    <property type="term" value="F:zinc ion binding"/>
    <property type="evidence" value="ECO:0007669"/>
    <property type="project" value="UniProtKB-KW"/>
</dbReference>
<evidence type="ECO:0000256" key="4">
    <source>
        <dbReference type="PROSITE-ProRule" id="PRU00146"/>
    </source>
</evidence>
<name>A0A2T4BCG6_9HYPO</name>
<feature type="region of interest" description="Disordered" evidence="5">
    <location>
        <begin position="136"/>
        <end position="176"/>
    </location>
</feature>
<evidence type="ECO:0000259" key="6">
    <source>
        <dbReference type="PROSITE" id="PS50016"/>
    </source>
</evidence>
<evidence type="ECO:0000256" key="2">
    <source>
        <dbReference type="ARBA" id="ARBA00022771"/>
    </source>
</evidence>
<keyword evidence="3" id="KW-0862">Zinc</keyword>
<reference evidence="8" key="1">
    <citation type="submission" date="2016-07" db="EMBL/GenBank/DDBJ databases">
        <title>Multiple horizontal gene transfer events from other fungi enriched the ability of initially mycotrophic Trichoderma (Ascomycota) to feed on dead plant biomass.</title>
        <authorList>
            <consortium name="DOE Joint Genome Institute"/>
            <person name="Atanasova L."/>
            <person name="Chenthamara K."/>
            <person name="Zhang J."/>
            <person name="Grujic M."/>
            <person name="Henrissat B."/>
            <person name="Kuo A."/>
            <person name="Aerts A."/>
            <person name="Salamov A."/>
            <person name="Lipzen A."/>
            <person name="Labutti K."/>
            <person name="Barry K."/>
            <person name="Miao Y."/>
            <person name="Rahimi M.J."/>
            <person name="Shen Q."/>
            <person name="Grigoriev I.V."/>
            <person name="Kubicek C.P."/>
            <person name="Druzhinina I.S."/>
        </authorList>
    </citation>
    <scope>NUCLEOTIDE SEQUENCE [LARGE SCALE GENOMIC DNA]</scope>
    <source>
        <strain evidence="8">TUCIM 6016</strain>
    </source>
</reference>
<gene>
    <name evidence="7" type="ORF">BBK36DRAFT_1117687</name>
</gene>
<feature type="region of interest" description="Disordered" evidence="5">
    <location>
        <begin position="1"/>
        <end position="55"/>
    </location>
</feature>
<protein>
    <recommendedName>
        <fullName evidence="6">PHD-type domain-containing protein</fullName>
    </recommendedName>
</protein>
<feature type="compositionally biased region" description="Polar residues" evidence="5">
    <location>
        <begin position="43"/>
        <end position="55"/>
    </location>
</feature>
<dbReference type="EMBL" id="KZ680212">
    <property type="protein sequence ID" value="PTB67005.1"/>
    <property type="molecule type" value="Genomic_DNA"/>
</dbReference>
<dbReference type="Gene3D" id="3.30.40.10">
    <property type="entry name" value="Zinc/RING finger domain, C3HC4 (zinc finger)"/>
    <property type="match status" value="1"/>
</dbReference>
<dbReference type="GeneID" id="36598504"/>
<accession>A0A2T4BCG6</accession>
<dbReference type="RefSeq" id="XP_024750325.1">
    <property type="nucleotide sequence ID" value="XM_024890386.1"/>
</dbReference>
<dbReference type="Proteomes" id="UP000241546">
    <property type="component" value="Unassembled WGS sequence"/>
</dbReference>
<dbReference type="InterPro" id="IPR001965">
    <property type="entry name" value="Znf_PHD"/>
</dbReference>
<dbReference type="PROSITE" id="PS50016">
    <property type="entry name" value="ZF_PHD_2"/>
    <property type="match status" value="1"/>
</dbReference>
<proteinExistence type="predicted"/>
<dbReference type="AlphaFoldDB" id="A0A2T4BCG6"/>
<dbReference type="SUPFAM" id="SSF57903">
    <property type="entry name" value="FYVE/PHD zinc finger"/>
    <property type="match status" value="1"/>
</dbReference>
<dbReference type="InterPro" id="IPR019786">
    <property type="entry name" value="Zinc_finger_PHD-type_CS"/>
</dbReference>
<keyword evidence="1" id="KW-0479">Metal-binding</keyword>
<evidence type="ECO:0000256" key="1">
    <source>
        <dbReference type="ARBA" id="ARBA00022723"/>
    </source>
</evidence>
<organism evidence="7 8">
    <name type="scientific">Trichoderma citrinoviride</name>
    <dbReference type="NCBI Taxonomy" id="58853"/>
    <lineage>
        <taxon>Eukaryota</taxon>
        <taxon>Fungi</taxon>
        <taxon>Dikarya</taxon>
        <taxon>Ascomycota</taxon>
        <taxon>Pezizomycotina</taxon>
        <taxon>Sordariomycetes</taxon>
        <taxon>Hypocreomycetidae</taxon>
        <taxon>Hypocreales</taxon>
        <taxon>Hypocreaceae</taxon>
        <taxon>Trichoderma</taxon>
    </lineage>
</organism>
<dbReference type="CDD" id="cd15489">
    <property type="entry name" value="PHD_SF"/>
    <property type="match status" value="1"/>
</dbReference>